<dbReference type="AlphaFoldDB" id="A0A9P3GH04"/>
<dbReference type="OrthoDB" id="2119945at2759"/>
<comment type="caution">
    <text evidence="3">The sequence shown here is derived from an EMBL/GenBank/DDBJ whole genome shotgun (WGS) entry which is preliminary data.</text>
</comment>
<reference evidence="3 4" key="1">
    <citation type="submission" date="2021-08" db="EMBL/GenBank/DDBJ databases">
        <title>Draft Genome Sequence of Phanerochaete sordida strain YK-624.</title>
        <authorList>
            <person name="Mori T."/>
            <person name="Dohra H."/>
            <person name="Suzuki T."/>
            <person name="Kawagishi H."/>
            <person name="Hirai H."/>
        </authorList>
    </citation>
    <scope>NUCLEOTIDE SEQUENCE [LARGE SCALE GENOMIC DNA]</scope>
    <source>
        <strain evidence="3 4">YK-624</strain>
    </source>
</reference>
<keyword evidence="4" id="KW-1185">Reference proteome</keyword>
<evidence type="ECO:0000256" key="1">
    <source>
        <dbReference type="SAM" id="MobiDB-lite"/>
    </source>
</evidence>
<accession>A0A9P3GH04</accession>
<feature type="region of interest" description="Disordered" evidence="1">
    <location>
        <begin position="273"/>
        <end position="294"/>
    </location>
</feature>
<name>A0A9P3GH04_9APHY</name>
<feature type="domain" description="Domain of unknown function at the cortex 1" evidence="2">
    <location>
        <begin position="3"/>
        <end position="269"/>
    </location>
</feature>
<evidence type="ECO:0000259" key="2">
    <source>
        <dbReference type="Pfam" id="PF08588"/>
    </source>
</evidence>
<dbReference type="PANTHER" id="PTHR34826">
    <property type="entry name" value="UPF0590 PROTEIN C409.17C"/>
    <property type="match status" value="1"/>
</dbReference>
<dbReference type="EMBL" id="BPQB01000043">
    <property type="protein sequence ID" value="GJE94820.1"/>
    <property type="molecule type" value="Genomic_DNA"/>
</dbReference>
<dbReference type="Pfam" id="PF08588">
    <property type="entry name" value="Duc1"/>
    <property type="match status" value="1"/>
</dbReference>
<sequence>MPRLRFSVGSSFKDLKPVAADTGESVHISTDAFEGDIALYIKNFADPDGHVQDSAYFKERPEVTWSVQVQGRFLQEHSADDILFGNVFDRPLTIPWGFSAILAFMQYMDPTLEQDLQSKTKPWALSPLISTMTYLVHTRVDELHKVPPFPPLKPIQDDTKELRLKDGTAPEYLAQANNPQGRRGYFRDAEHRKAVVLGPKDVITTDFCYDYLTFSPSGVMLQLPAGMTFDMMRYWDGQPVYFVCCERAPKHSETGQPLGKIFWCIAIEVLEGEESESAKPKEEADTQNENDDVD</sequence>
<gene>
    <name evidence="3" type="ORF">PsYK624_109950</name>
</gene>
<evidence type="ECO:0000313" key="4">
    <source>
        <dbReference type="Proteomes" id="UP000703269"/>
    </source>
</evidence>
<evidence type="ECO:0000313" key="3">
    <source>
        <dbReference type="EMBL" id="GJE94820.1"/>
    </source>
</evidence>
<protein>
    <submittedName>
        <fullName evidence="3">DUF1769 domain-containing protein</fullName>
    </submittedName>
</protein>
<dbReference type="InterPro" id="IPR013897">
    <property type="entry name" value="Duc1"/>
</dbReference>
<organism evidence="3 4">
    <name type="scientific">Phanerochaete sordida</name>
    <dbReference type="NCBI Taxonomy" id="48140"/>
    <lineage>
        <taxon>Eukaryota</taxon>
        <taxon>Fungi</taxon>
        <taxon>Dikarya</taxon>
        <taxon>Basidiomycota</taxon>
        <taxon>Agaricomycotina</taxon>
        <taxon>Agaricomycetes</taxon>
        <taxon>Polyporales</taxon>
        <taxon>Phanerochaetaceae</taxon>
        <taxon>Phanerochaete</taxon>
    </lineage>
</organism>
<feature type="compositionally biased region" description="Acidic residues" evidence="1">
    <location>
        <begin position="285"/>
        <end position="294"/>
    </location>
</feature>
<dbReference type="Proteomes" id="UP000703269">
    <property type="component" value="Unassembled WGS sequence"/>
</dbReference>
<proteinExistence type="predicted"/>
<dbReference type="PANTHER" id="PTHR34826:SF2">
    <property type="entry name" value="UPF0590 PROTEIN C409.17C"/>
    <property type="match status" value="1"/>
</dbReference>